<keyword evidence="5" id="KW-1185">Reference proteome</keyword>
<reference evidence="4 5" key="1">
    <citation type="submission" date="2006-03" db="EMBL/GenBank/DDBJ databases">
        <authorList>
            <person name="Pinhassi J."/>
            <person name="Pedros-Alio C."/>
            <person name="Ferriera S."/>
            <person name="Johnson J."/>
            <person name="Kravitz S."/>
            <person name="Halpern A."/>
            <person name="Remington K."/>
            <person name="Beeson K."/>
            <person name="Tran B."/>
            <person name="Rogers Y.-H."/>
            <person name="Friedman R."/>
            <person name="Venter J.C."/>
        </authorList>
    </citation>
    <scope>NUCLEOTIDE SEQUENCE [LARGE SCALE GENOMIC DNA]</scope>
    <source>
        <strain evidence="4 5">RED65</strain>
    </source>
</reference>
<dbReference type="Gene3D" id="1.10.357.10">
    <property type="entry name" value="Tetracycline Repressor, domain 2"/>
    <property type="match status" value="1"/>
</dbReference>
<dbReference type="Pfam" id="PF17932">
    <property type="entry name" value="TetR_C_24"/>
    <property type="match status" value="1"/>
</dbReference>
<comment type="caution">
    <text evidence="4">The sequence shown here is derived from an EMBL/GenBank/DDBJ whole genome shotgun (WGS) entry which is preliminary data.</text>
</comment>
<name>Q1N361_9GAMM</name>
<dbReference type="PANTHER" id="PTHR30055">
    <property type="entry name" value="HTH-TYPE TRANSCRIPTIONAL REGULATOR RUTR"/>
    <property type="match status" value="1"/>
</dbReference>
<evidence type="ECO:0000256" key="2">
    <source>
        <dbReference type="PROSITE-ProRule" id="PRU00335"/>
    </source>
</evidence>
<dbReference type="InterPro" id="IPR009057">
    <property type="entry name" value="Homeodomain-like_sf"/>
</dbReference>
<organism evidence="4 5">
    <name type="scientific">Bermanella marisrubri</name>
    <dbReference type="NCBI Taxonomy" id="207949"/>
    <lineage>
        <taxon>Bacteria</taxon>
        <taxon>Pseudomonadati</taxon>
        <taxon>Pseudomonadota</taxon>
        <taxon>Gammaproteobacteria</taxon>
        <taxon>Oceanospirillales</taxon>
        <taxon>Oceanospirillaceae</taxon>
        <taxon>Bermanella</taxon>
    </lineage>
</organism>
<protein>
    <submittedName>
        <fullName evidence="4">Transcriptional regulator</fullName>
    </submittedName>
</protein>
<dbReference type="InterPro" id="IPR050109">
    <property type="entry name" value="HTH-type_TetR-like_transc_reg"/>
</dbReference>
<dbReference type="AlphaFoldDB" id="Q1N361"/>
<feature type="DNA-binding region" description="H-T-H motif" evidence="2">
    <location>
        <begin position="37"/>
        <end position="56"/>
    </location>
</feature>
<accession>Q1N361</accession>
<dbReference type="PROSITE" id="PS50977">
    <property type="entry name" value="HTH_TETR_2"/>
    <property type="match status" value="1"/>
</dbReference>
<evidence type="ECO:0000313" key="4">
    <source>
        <dbReference type="EMBL" id="EAT12730.1"/>
    </source>
</evidence>
<dbReference type="InterPro" id="IPR041490">
    <property type="entry name" value="KstR2_TetR_C"/>
</dbReference>
<evidence type="ECO:0000256" key="1">
    <source>
        <dbReference type="ARBA" id="ARBA00023125"/>
    </source>
</evidence>
<dbReference type="SUPFAM" id="SSF48498">
    <property type="entry name" value="Tetracyclin repressor-like, C-terminal domain"/>
    <property type="match status" value="1"/>
</dbReference>
<evidence type="ECO:0000259" key="3">
    <source>
        <dbReference type="PROSITE" id="PS50977"/>
    </source>
</evidence>
<dbReference type="PANTHER" id="PTHR30055:SF226">
    <property type="entry name" value="HTH-TYPE TRANSCRIPTIONAL REGULATOR PKSA"/>
    <property type="match status" value="1"/>
</dbReference>
<dbReference type="InterPro" id="IPR001647">
    <property type="entry name" value="HTH_TetR"/>
</dbReference>
<dbReference type="STRING" id="207949.RED65_13637"/>
<dbReference type="GO" id="GO:0003700">
    <property type="term" value="F:DNA-binding transcription factor activity"/>
    <property type="evidence" value="ECO:0007669"/>
    <property type="project" value="TreeGrafter"/>
</dbReference>
<dbReference type="RefSeq" id="WP_007018519.1">
    <property type="nucleotide sequence ID" value="NZ_CH724117.1"/>
</dbReference>
<dbReference type="GO" id="GO:0000976">
    <property type="term" value="F:transcription cis-regulatory region binding"/>
    <property type="evidence" value="ECO:0007669"/>
    <property type="project" value="TreeGrafter"/>
</dbReference>
<proteinExistence type="predicted"/>
<feature type="domain" description="HTH tetR-type" evidence="3">
    <location>
        <begin position="14"/>
        <end position="74"/>
    </location>
</feature>
<dbReference type="PRINTS" id="PR00455">
    <property type="entry name" value="HTHTETR"/>
</dbReference>
<gene>
    <name evidence="4" type="ORF">RED65_13637</name>
</gene>
<dbReference type="InterPro" id="IPR036271">
    <property type="entry name" value="Tet_transcr_reg_TetR-rel_C_sf"/>
</dbReference>
<evidence type="ECO:0000313" key="5">
    <source>
        <dbReference type="Proteomes" id="UP000004263"/>
    </source>
</evidence>
<dbReference type="HOGENOM" id="CLU_069356_12_0_6"/>
<keyword evidence="1 2" id="KW-0238">DNA-binding</keyword>
<dbReference type="Pfam" id="PF00440">
    <property type="entry name" value="TetR_N"/>
    <property type="match status" value="1"/>
</dbReference>
<dbReference type="EMBL" id="AAQH01000005">
    <property type="protein sequence ID" value="EAT12730.1"/>
    <property type="molecule type" value="Genomic_DNA"/>
</dbReference>
<sequence length="217" mass="23830">MVYRQTEHTKAKKAGTRARILKEARQLVTEGGFMAAAVAPVAKRSGIATGTIYRHFPSKAELVAEVFRHATEHELQAVTAETQSDGTAQQRLIKAIETFALRALQAPRLAYALIAEPVDPLVEKERLSYRFAYAQAFEDLINEGMEQNEFVPQNASITSAALVGMLAEALVGPLAPEAMSYEEQLNERESLTQEHKQQLVNAITALSLRAVGLKSQP</sequence>
<dbReference type="SUPFAM" id="SSF46689">
    <property type="entry name" value="Homeodomain-like"/>
    <property type="match status" value="1"/>
</dbReference>
<dbReference type="Proteomes" id="UP000004263">
    <property type="component" value="Unassembled WGS sequence"/>
</dbReference>
<dbReference type="OrthoDB" id="63332at2"/>